<sequence length="80" mass="9112">SDSRRKDILVSELRRCRLLMASQSRYVDTDSAALRDTWREGIDLMITVSLSSDKEAESTELEGMMDRQRSTLQGRNCSSP</sequence>
<dbReference type="Proteomes" id="UP001328107">
    <property type="component" value="Unassembled WGS sequence"/>
</dbReference>
<dbReference type="AlphaFoldDB" id="A0AAN4ZT61"/>
<comment type="caution">
    <text evidence="2">The sequence shown here is derived from an EMBL/GenBank/DDBJ whole genome shotgun (WGS) entry which is preliminary data.</text>
</comment>
<feature type="non-terminal residue" evidence="2">
    <location>
        <position position="1"/>
    </location>
</feature>
<gene>
    <name evidence="2" type="ORF">PMAYCL1PPCAC_14127</name>
</gene>
<proteinExistence type="predicted"/>
<keyword evidence="3" id="KW-1185">Reference proteome</keyword>
<evidence type="ECO:0000256" key="1">
    <source>
        <dbReference type="SAM" id="MobiDB-lite"/>
    </source>
</evidence>
<feature type="region of interest" description="Disordered" evidence="1">
    <location>
        <begin position="55"/>
        <end position="80"/>
    </location>
</feature>
<organism evidence="2 3">
    <name type="scientific">Pristionchus mayeri</name>
    <dbReference type="NCBI Taxonomy" id="1317129"/>
    <lineage>
        <taxon>Eukaryota</taxon>
        <taxon>Metazoa</taxon>
        <taxon>Ecdysozoa</taxon>
        <taxon>Nematoda</taxon>
        <taxon>Chromadorea</taxon>
        <taxon>Rhabditida</taxon>
        <taxon>Rhabditina</taxon>
        <taxon>Diplogasteromorpha</taxon>
        <taxon>Diplogasteroidea</taxon>
        <taxon>Neodiplogasteridae</taxon>
        <taxon>Pristionchus</taxon>
    </lineage>
</organism>
<dbReference type="EMBL" id="BTRK01000003">
    <property type="protein sequence ID" value="GMR43932.1"/>
    <property type="molecule type" value="Genomic_DNA"/>
</dbReference>
<accession>A0AAN4ZT61</accession>
<protein>
    <submittedName>
        <fullName evidence="2">Uncharacterized protein</fullName>
    </submittedName>
</protein>
<name>A0AAN4ZT61_9BILA</name>
<feature type="compositionally biased region" description="Polar residues" evidence="1">
    <location>
        <begin position="70"/>
        <end position="80"/>
    </location>
</feature>
<evidence type="ECO:0000313" key="3">
    <source>
        <dbReference type="Proteomes" id="UP001328107"/>
    </source>
</evidence>
<reference evidence="3" key="1">
    <citation type="submission" date="2022-10" db="EMBL/GenBank/DDBJ databases">
        <title>Genome assembly of Pristionchus species.</title>
        <authorList>
            <person name="Yoshida K."/>
            <person name="Sommer R.J."/>
        </authorList>
    </citation>
    <scope>NUCLEOTIDE SEQUENCE [LARGE SCALE GENOMIC DNA]</scope>
    <source>
        <strain evidence="3">RS5460</strain>
    </source>
</reference>
<evidence type="ECO:0000313" key="2">
    <source>
        <dbReference type="EMBL" id="GMR43932.1"/>
    </source>
</evidence>